<sequence>MTDFNSRVPLNEDGFHFLSKMNKPIVTLIGSNGEKKSHAIHSLFDLPLKDRHFILTGTSPRISFFSSSSCLLMDIEVPFDTLPVFSSIINIPPQEELPLSSTPPSSKDSTNVTSTTNSFQSPLASQAQPLTAKDLLTRAAKISSLVILPLEEQEISVDTPKSGASSPSTVFFPELLHRSLSEMISAYVEAHSKDSAFSVQPLHIVILVLESQPSHLSEESIKQGIAAIVDAILPSPTHSPLCRLSVLKLSPYNENLKGVKQTLHQIISKQAVSLPGKIEHMVAPPSQRSPLEGISEFHTFSQIREDTLCEDVYSDVLQRAKAFVKQWHHFIDRGERISHFGRLADIAYLHHLDMYDLNTLAAMGSFVRGKIRDRLTADLQEVFRTLFFRQLILLEREGRRSLRSQLLQRTKIGELPDVAAKEAIIRKVLLEMDAGIEDMMTQTSSLAAEIDAVMEAFKRNYKQALKEQAEKFDFTPLAQLQVQGNLETASDVLKSLQGSSDKKSKKQRGIRMGFGLTAMLRQSGYGNLQGFANYDGGPFTLTFGYANDRDSLEAMQDGQKPPIFRIQPKFQFDINV</sequence>
<evidence type="ECO:0000313" key="2">
    <source>
        <dbReference type="EMBL" id="KAF8821457.1"/>
    </source>
</evidence>
<keyword evidence="3" id="KW-1185">Reference proteome</keyword>
<evidence type="ECO:0008006" key="4">
    <source>
        <dbReference type="Google" id="ProtNLM"/>
    </source>
</evidence>
<feature type="compositionally biased region" description="Polar residues" evidence="1">
    <location>
        <begin position="111"/>
        <end position="125"/>
    </location>
</feature>
<dbReference type="EMBL" id="JADAQX010000178">
    <property type="protein sequence ID" value="KAF8821457.1"/>
    <property type="molecule type" value="Genomic_DNA"/>
</dbReference>
<dbReference type="Proteomes" id="UP000823046">
    <property type="component" value="Unassembled WGS sequence"/>
</dbReference>
<proteinExistence type="predicted"/>
<organism evidence="2 3">
    <name type="scientific">Cardiosporidium cionae</name>
    <dbReference type="NCBI Taxonomy" id="476202"/>
    <lineage>
        <taxon>Eukaryota</taxon>
        <taxon>Sar</taxon>
        <taxon>Alveolata</taxon>
        <taxon>Apicomplexa</taxon>
        <taxon>Aconoidasida</taxon>
        <taxon>Nephromycida</taxon>
        <taxon>Cardiosporidium</taxon>
    </lineage>
</organism>
<evidence type="ECO:0000313" key="3">
    <source>
        <dbReference type="Proteomes" id="UP000823046"/>
    </source>
</evidence>
<evidence type="ECO:0000256" key="1">
    <source>
        <dbReference type="SAM" id="MobiDB-lite"/>
    </source>
</evidence>
<feature type="compositionally biased region" description="Low complexity" evidence="1">
    <location>
        <begin position="96"/>
        <end position="110"/>
    </location>
</feature>
<name>A0ABQ7JBT0_9APIC</name>
<protein>
    <recommendedName>
        <fullName evidence="4">GED domain-containing protein</fullName>
    </recommendedName>
</protein>
<comment type="caution">
    <text evidence="2">The sequence shown here is derived from an EMBL/GenBank/DDBJ whole genome shotgun (WGS) entry which is preliminary data.</text>
</comment>
<reference evidence="2 3" key="1">
    <citation type="journal article" date="2020" name="bioRxiv">
        <title>Metabolic contributions of an alphaproteobacterial endosymbiont in the apicomplexan Cardiosporidium cionae.</title>
        <authorList>
            <person name="Hunter E.S."/>
            <person name="Paight C.J."/>
            <person name="Lane C.E."/>
        </authorList>
    </citation>
    <scope>NUCLEOTIDE SEQUENCE [LARGE SCALE GENOMIC DNA]</scope>
    <source>
        <strain evidence="2">ESH_2018</strain>
    </source>
</reference>
<feature type="region of interest" description="Disordered" evidence="1">
    <location>
        <begin position="96"/>
        <end position="125"/>
    </location>
</feature>
<accession>A0ABQ7JBT0</accession>
<gene>
    <name evidence="2" type="ORF">IE077_002010</name>
</gene>